<protein>
    <submittedName>
        <fullName evidence="1">Uncharacterized protein</fullName>
    </submittedName>
</protein>
<dbReference type="RefSeq" id="WP_152947299.1">
    <property type="nucleotide sequence ID" value="NZ_WHYR01000031.1"/>
</dbReference>
<reference evidence="1 2" key="1">
    <citation type="submission" date="2019-10" db="EMBL/GenBank/DDBJ databases">
        <title>Comparative genomics of sulfur disproportionating microorganisms.</title>
        <authorList>
            <person name="Ward L.M."/>
            <person name="Bertran E."/>
            <person name="Johnston D."/>
        </authorList>
    </citation>
    <scope>NUCLEOTIDE SEQUENCE [LARGE SCALE GENOMIC DNA]</scope>
    <source>
        <strain evidence="1 2">DSM 14055</strain>
    </source>
</reference>
<sequence>MGSFICDSCGREVNIYEGILSWRREGRELSNFAITHHSGADCPGQPSNNTCRDLFRVASVKGYLAFVQYLITRWGEGCTITDFDSLKRVLAQINAHIHEGMVNLLGE</sequence>
<keyword evidence="2" id="KW-1185">Reference proteome</keyword>
<dbReference type="Proteomes" id="UP000441717">
    <property type="component" value="Unassembled WGS sequence"/>
</dbReference>
<evidence type="ECO:0000313" key="1">
    <source>
        <dbReference type="EMBL" id="MQL52874.1"/>
    </source>
</evidence>
<comment type="caution">
    <text evidence="1">The sequence shown here is derived from an EMBL/GenBank/DDBJ whole genome shotgun (WGS) entry which is preliminary data.</text>
</comment>
<proteinExistence type="predicted"/>
<accession>A0A6N7IS27</accession>
<dbReference type="OrthoDB" id="1808111at2"/>
<evidence type="ECO:0000313" key="2">
    <source>
        <dbReference type="Proteomes" id="UP000441717"/>
    </source>
</evidence>
<dbReference type="EMBL" id="WHYR01000031">
    <property type="protein sequence ID" value="MQL52874.1"/>
    <property type="molecule type" value="Genomic_DNA"/>
</dbReference>
<organism evidence="1 2">
    <name type="scientific">Desulfofundulus thermobenzoicus</name>
    <dbReference type="NCBI Taxonomy" id="29376"/>
    <lineage>
        <taxon>Bacteria</taxon>
        <taxon>Bacillati</taxon>
        <taxon>Bacillota</taxon>
        <taxon>Clostridia</taxon>
        <taxon>Eubacteriales</taxon>
        <taxon>Peptococcaceae</taxon>
        <taxon>Desulfofundulus</taxon>
    </lineage>
</organism>
<dbReference type="AlphaFoldDB" id="A0A6N7IS27"/>
<gene>
    <name evidence="1" type="ORF">GFC01_11505</name>
</gene>
<name>A0A6N7IS27_9FIRM</name>